<dbReference type="AlphaFoldDB" id="A0A251UGI2"/>
<dbReference type="GO" id="GO:0004806">
    <property type="term" value="F:triacylglycerol lipase activity"/>
    <property type="evidence" value="ECO:0007669"/>
    <property type="project" value="UniProtKB-EC"/>
</dbReference>
<dbReference type="EC" id="3.1.1.3" evidence="5"/>
<dbReference type="GO" id="GO:0016042">
    <property type="term" value="P:lipid catabolic process"/>
    <property type="evidence" value="ECO:0007669"/>
    <property type="project" value="UniProtKB-KW"/>
</dbReference>
<keyword evidence="7" id="KW-1185">Reference proteome</keyword>
<dbReference type="Pfam" id="PF00657">
    <property type="entry name" value="Lipase_GDSL"/>
    <property type="match status" value="1"/>
</dbReference>
<dbReference type="Proteomes" id="UP000215914">
    <property type="component" value="Chromosome 6"/>
</dbReference>
<evidence type="ECO:0000256" key="4">
    <source>
        <dbReference type="SAM" id="SignalP"/>
    </source>
</evidence>
<dbReference type="CDD" id="cd01837">
    <property type="entry name" value="SGNH_plant_lipase_like"/>
    <property type="match status" value="1"/>
</dbReference>
<dbReference type="PANTHER" id="PTHR45648:SF90">
    <property type="entry name" value="GDSL-LIKE LIPASE_ACYLHYDROLASE SUPERFAMILY PROTEIN-RELATED"/>
    <property type="match status" value="1"/>
</dbReference>
<dbReference type="Gramene" id="mRNA:HanXRQr2_Chr06g0247461">
    <property type="protein sequence ID" value="mRNA:HanXRQr2_Chr06g0247461"/>
    <property type="gene ID" value="HanXRQr2_Chr06g0247461"/>
</dbReference>
<reference evidence="6" key="2">
    <citation type="submission" date="2017-02" db="EMBL/GenBank/DDBJ databases">
        <title>Sunflower complete genome.</title>
        <authorList>
            <person name="Langlade N."/>
            <person name="Munos S."/>
        </authorList>
    </citation>
    <scope>NUCLEOTIDE SEQUENCE [LARGE SCALE GENOMIC DNA]</scope>
    <source>
        <tissue evidence="6">Leaves</tissue>
    </source>
</reference>
<dbReference type="EMBL" id="MNCJ02000321">
    <property type="protein sequence ID" value="KAF5801379.1"/>
    <property type="molecule type" value="Genomic_DNA"/>
</dbReference>
<sequence length="368" mass="40221">MATSSNGLQLATLFLGVLLFGTAGYLCESVPGIYTFGDSLVDVGNNNFLSGSMLKADFPPHGIDFPMGIATGRFSNGKNAADFLAEKVGLPTAPPYLSLVSTGSGTKLNSAMVTGVSFASGGAGILDGTNGIFEPIALTQQVEYYSLVHNQLIQEMGSARANTHLNKSLFVIVIGSNDLLTYFDKDSHVSKQYTPGQYVDLMASTLKQLMNRLYGLGARRFAVSGVGVIGCCPEQRLQMNTTYGCNAAANYWSKMYNVRLKNLLKKLKTQSPDINYSYFDTYLAMNNLIQDPQNYGFSEIKEACCGNGKLNAEIPCLPISTYCSNRSDHLFWDLYHPTEMVSHMLIDLVYSGSRKFTLPMNIRDLVHL</sequence>
<dbReference type="EMBL" id="CM007895">
    <property type="protein sequence ID" value="OTG22477.1"/>
    <property type="molecule type" value="Genomic_DNA"/>
</dbReference>
<dbReference type="STRING" id="4232.A0A251UGI2"/>
<evidence type="ECO:0000256" key="3">
    <source>
        <dbReference type="ARBA" id="ARBA00022963"/>
    </source>
</evidence>
<keyword evidence="4" id="KW-0732">Signal</keyword>
<protein>
    <submittedName>
        <fullName evidence="6">Putative SGNH hydrolase-type esterase domain-containing protein</fullName>
    </submittedName>
    <submittedName>
        <fullName evidence="5">Triacylglycerol lipase</fullName>
        <ecNumber evidence="5">3.1.1.3</ecNumber>
    </submittedName>
</protein>
<keyword evidence="3" id="KW-0443">Lipid metabolism</keyword>
<keyword evidence="3" id="KW-0442">Lipid degradation</keyword>
<dbReference type="FunCoup" id="A0A251UGI2">
    <property type="interactions" value="94"/>
</dbReference>
<dbReference type="OMA" id="CANRMTH"/>
<organism evidence="6 7">
    <name type="scientific">Helianthus annuus</name>
    <name type="common">Common sunflower</name>
    <dbReference type="NCBI Taxonomy" id="4232"/>
    <lineage>
        <taxon>Eukaryota</taxon>
        <taxon>Viridiplantae</taxon>
        <taxon>Streptophyta</taxon>
        <taxon>Embryophyta</taxon>
        <taxon>Tracheophyta</taxon>
        <taxon>Spermatophyta</taxon>
        <taxon>Magnoliopsida</taxon>
        <taxon>eudicotyledons</taxon>
        <taxon>Gunneridae</taxon>
        <taxon>Pentapetalae</taxon>
        <taxon>asterids</taxon>
        <taxon>campanulids</taxon>
        <taxon>Asterales</taxon>
        <taxon>Asteraceae</taxon>
        <taxon>Asteroideae</taxon>
        <taxon>Heliantheae alliance</taxon>
        <taxon>Heliantheae</taxon>
        <taxon>Helianthus</taxon>
    </lineage>
</organism>
<dbReference type="PANTHER" id="PTHR45648">
    <property type="entry name" value="GDSL LIPASE/ACYLHYDROLASE FAMILY PROTEIN (AFU_ORTHOLOGUE AFUA_4G14700)"/>
    <property type="match status" value="1"/>
</dbReference>
<dbReference type="SUPFAM" id="SSF52266">
    <property type="entry name" value="SGNH hydrolase"/>
    <property type="match status" value="1"/>
</dbReference>
<dbReference type="InterPro" id="IPR036514">
    <property type="entry name" value="SGNH_hydro_sf"/>
</dbReference>
<dbReference type="InterPro" id="IPR051058">
    <property type="entry name" value="GDSL_Est/Lipase"/>
</dbReference>
<feature type="chain" id="PRO_5012038460" evidence="4">
    <location>
        <begin position="25"/>
        <end position="368"/>
    </location>
</feature>
<name>A0A251UGI2_HELAN</name>
<gene>
    <name evidence="6" type="ORF">HannXRQ_Chr06g0171931</name>
    <name evidence="5" type="ORF">HanXRQr2_Chr06g0247461</name>
</gene>
<evidence type="ECO:0000256" key="2">
    <source>
        <dbReference type="ARBA" id="ARBA00022801"/>
    </source>
</evidence>
<dbReference type="InterPro" id="IPR035669">
    <property type="entry name" value="SGNH_plant_lipase-like"/>
</dbReference>
<dbReference type="OrthoDB" id="1600564at2759"/>
<reference evidence="5 7" key="1">
    <citation type="journal article" date="2017" name="Nature">
        <title>The sunflower genome provides insights into oil metabolism, flowering and Asterid evolution.</title>
        <authorList>
            <person name="Badouin H."/>
            <person name="Gouzy J."/>
            <person name="Grassa C.J."/>
            <person name="Murat F."/>
            <person name="Staton S.E."/>
            <person name="Cottret L."/>
            <person name="Lelandais-Briere C."/>
            <person name="Owens G.L."/>
            <person name="Carrere S."/>
            <person name="Mayjonade B."/>
            <person name="Legrand L."/>
            <person name="Gill N."/>
            <person name="Kane N.C."/>
            <person name="Bowers J.E."/>
            <person name="Hubner S."/>
            <person name="Bellec A."/>
            <person name="Berard A."/>
            <person name="Berges H."/>
            <person name="Blanchet N."/>
            <person name="Boniface M.C."/>
            <person name="Brunel D."/>
            <person name="Catrice O."/>
            <person name="Chaidir N."/>
            <person name="Claudel C."/>
            <person name="Donnadieu C."/>
            <person name="Faraut T."/>
            <person name="Fievet G."/>
            <person name="Helmstetter N."/>
            <person name="King M."/>
            <person name="Knapp S.J."/>
            <person name="Lai Z."/>
            <person name="Le Paslier M.C."/>
            <person name="Lippi Y."/>
            <person name="Lorenzon L."/>
            <person name="Mandel J.R."/>
            <person name="Marage G."/>
            <person name="Marchand G."/>
            <person name="Marquand E."/>
            <person name="Bret-Mestries E."/>
            <person name="Morien E."/>
            <person name="Nambeesan S."/>
            <person name="Nguyen T."/>
            <person name="Pegot-Espagnet P."/>
            <person name="Pouilly N."/>
            <person name="Raftis F."/>
            <person name="Sallet E."/>
            <person name="Schiex T."/>
            <person name="Thomas J."/>
            <person name="Vandecasteele C."/>
            <person name="Vares D."/>
            <person name="Vear F."/>
            <person name="Vautrin S."/>
            <person name="Crespi M."/>
            <person name="Mangin B."/>
            <person name="Burke J.M."/>
            <person name="Salse J."/>
            <person name="Munos S."/>
            <person name="Vincourt P."/>
            <person name="Rieseberg L.H."/>
            <person name="Langlade N.B."/>
        </authorList>
    </citation>
    <scope>NUCLEOTIDE SEQUENCE [LARGE SCALE GENOMIC DNA]</scope>
    <source>
        <strain evidence="7">cv. SF193</strain>
        <tissue evidence="5">Leaves</tissue>
    </source>
</reference>
<evidence type="ECO:0000313" key="6">
    <source>
        <dbReference type="EMBL" id="OTG22477.1"/>
    </source>
</evidence>
<dbReference type="Gene3D" id="3.40.50.1110">
    <property type="entry name" value="SGNH hydrolase"/>
    <property type="match status" value="1"/>
</dbReference>
<keyword evidence="2 6" id="KW-0378">Hydrolase</keyword>
<dbReference type="InterPro" id="IPR001087">
    <property type="entry name" value="GDSL"/>
</dbReference>
<reference evidence="5" key="3">
    <citation type="submission" date="2020-06" db="EMBL/GenBank/DDBJ databases">
        <title>Helianthus annuus Genome sequencing and assembly Release 2.</title>
        <authorList>
            <person name="Gouzy J."/>
            <person name="Langlade N."/>
            <person name="Munos S."/>
        </authorList>
    </citation>
    <scope>NUCLEOTIDE SEQUENCE</scope>
    <source>
        <tissue evidence="5">Leaves</tissue>
    </source>
</reference>
<evidence type="ECO:0000313" key="5">
    <source>
        <dbReference type="EMBL" id="KAF5801379.1"/>
    </source>
</evidence>
<comment type="similarity">
    <text evidence="1">Belongs to the 'GDSL' lipolytic enzyme family.</text>
</comment>
<evidence type="ECO:0000256" key="1">
    <source>
        <dbReference type="ARBA" id="ARBA00008668"/>
    </source>
</evidence>
<dbReference type="InParanoid" id="A0A251UGI2"/>
<accession>A0A251UGI2</accession>
<proteinExistence type="inferred from homology"/>
<feature type="signal peptide" evidence="4">
    <location>
        <begin position="1"/>
        <end position="24"/>
    </location>
</feature>
<evidence type="ECO:0000313" key="7">
    <source>
        <dbReference type="Proteomes" id="UP000215914"/>
    </source>
</evidence>